<comment type="caution">
    <text evidence="2">The sequence shown here is derived from an EMBL/GenBank/DDBJ whole genome shotgun (WGS) entry which is preliminary data.</text>
</comment>
<accession>A0ABW2RDI2</accession>
<keyword evidence="3" id="KW-1185">Reference proteome</keyword>
<proteinExistence type="predicted"/>
<sequence length="563" mass="61942">MKHRHQELSVAPGKWTRLTASLLGVVFLIAGCSTPMDARKDAPFQSYAHMADRPTQRPMRSLSSFSDSLMCMDRLFRDAQIPTTLITSKQIPDFSGRVPVATKDMIVTAISQMSRLSNAFRYVDFEVDIARQDTVQNLTTLLLNSNQIQLQRPALYVSGAVSFVDQNVINNRFDVGTSASRLETGYSQNRNATIIGMELHLGDFRTRTLIPGLDSANEVIVGTGGQGLDLAGRISDYGWQFNVGRDYTQGSGAAMRTLIELAMIELAGKWARVPYWQCLTLDQTHPGFQRQLRDWYDEGSTNVHQALVKKSLTSSGYLNAQTRDLPITHPTVRSALAKYQADQGMVVTGELNFATYERALRHYVTLGEDGQFIRVGWLPDSTQPPVPTVHDGQVTAAPLGAPLGADPDPLRLDVQVENLVADKSVFEQGTQIFLSATVSRSAHLYCFMEQSQGGLMRLLPNPINSSSQVSAQQAVRIPDWMVPNPGFVLDAGMPGEESVACFATDSDLMTKLPDSLQGPGLRPVVGMTGMSSVREAFRQAAGTQGFAEQSIRWRVMPRRAPAR</sequence>
<dbReference type="Pfam" id="PF14326">
    <property type="entry name" value="DUF4384"/>
    <property type="match status" value="1"/>
</dbReference>
<evidence type="ECO:0000313" key="2">
    <source>
        <dbReference type="EMBL" id="MFC7436177.1"/>
    </source>
</evidence>
<evidence type="ECO:0000313" key="3">
    <source>
        <dbReference type="Proteomes" id="UP001596495"/>
    </source>
</evidence>
<dbReference type="EMBL" id="JBHTBX010000014">
    <property type="protein sequence ID" value="MFC7436177.1"/>
    <property type="molecule type" value="Genomic_DNA"/>
</dbReference>
<dbReference type="PROSITE" id="PS51257">
    <property type="entry name" value="PROKAR_LIPOPROTEIN"/>
    <property type="match status" value="1"/>
</dbReference>
<protein>
    <submittedName>
        <fullName evidence="2">DUF4384 domain-containing protein</fullName>
    </submittedName>
</protein>
<feature type="domain" description="DUF4384" evidence="1">
    <location>
        <begin position="426"/>
        <end position="506"/>
    </location>
</feature>
<name>A0ABW2RDI2_9BURK</name>
<gene>
    <name evidence="2" type="ORF">ACFQNJ_16845</name>
</gene>
<dbReference type="InterPro" id="IPR025493">
    <property type="entry name" value="DUF4384"/>
</dbReference>
<organism evidence="2 3">
    <name type="scientific">Hydrogenophaga bisanensis</name>
    <dbReference type="NCBI Taxonomy" id="439611"/>
    <lineage>
        <taxon>Bacteria</taxon>
        <taxon>Pseudomonadati</taxon>
        <taxon>Pseudomonadota</taxon>
        <taxon>Betaproteobacteria</taxon>
        <taxon>Burkholderiales</taxon>
        <taxon>Comamonadaceae</taxon>
        <taxon>Hydrogenophaga</taxon>
    </lineage>
</organism>
<reference evidence="3" key="1">
    <citation type="journal article" date="2019" name="Int. J. Syst. Evol. Microbiol.">
        <title>The Global Catalogue of Microorganisms (GCM) 10K type strain sequencing project: providing services to taxonomists for standard genome sequencing and annotation.</title>
        <authorList>
            <consortium name="The Broad Institute Genomics Platform"/>
            <consortium name="The Broad Institute Genome Sequencing Center for Infectious Disease"/>
            <person name="Wu L."/>
            <person name="Ma J."/>
        </authorList>
    </citation>
    <scope>NUCLEOTIDE SEQUENCE [LARGE SCALE GENOMIC DNA]</scope>
    <source>
        <strain evidence="3">CCUG 54518</strain>
    </source>
</reference>
<dbReference type="RefSeq" id="WP_382259628.1">
    <property type="nucleotide sequence ID" value="NZ_JBHTBX010000014.1"/>
</dbReference>
<evidence type="ECO:0000259" key="1">
    <source>
        <dbReference type="Pfam" id="PF14326"/>
    </source>
</evidence>
<dbReference type="Proteomes" id="UP001596495">
    <property type="component" value="Unassembled WGS sequence"/>
</dbReference>